<keyword evidence="9" id="KW-0479">Metal-binding</keyword>
<dbReference type="SUPFAM" id="SSF53187">
    <property type="entry name" value="Zn-dependent exopeptidases"/>
    <property type="match status" value="1"/>
</dbReference>
<evidence type="ECO:0000313" key="22">
    <source>
        <dbReference type="EMBL" id="GAG47432.1"/>
    </source>
</evidence>
<evidence type="ECO:0000256" key="8">
    <source>
        <dbReference type="ARBA" id="ARBA00022670"/>
    </source>
</evidence>
<sequence>GSLRPSYRMGGEIPGIGISLENGSLMRRLAKGRPLKARIKNGSEIVPDTESANIVCELPGSSKKDEWIVVGGHYDGHDIAQGAMDNLSGTVATMELARVLKRYEGKFKRSIRFICFACEEIGVTGSTCYVDLHKDEMKDVAIMLNLELGGLANKDGTQHAAFTVYQPPELKESLEAFGGEIGYPMTVSIGTGAASDHWPFYMQGVPAVTMGAEPSPRQLIVGRGWGHTTADMMDKVDPK</sequence>
<keyword evidence="11" id="KW-0378">Hydrolase</keyword>
<evidence type="ECO:0000256" key="18">
    <source>
        <dbReference type="ARBA" id="ARBA00023228"/>
    </source>
</evidence>
<evidence type="ECO:0000256" key="4">
    <source>
        <dbReference type="ARBA" id="ARBA00004613"/>
    </source>
</evidence>
<gene>
    <name evidence="22" type="ORF">S01H1_75157</name>
</gene>
<evidence type="ECO:0000256" key="17">
    <source>
        <dbReference type="ARBA" id="ARBA00023180"/>
    </source>
</evidence>
<keyword evidence="18" id="KW-0458">Lysosome</keyword>
<accession>X0YK26</accession>
<evidence type="ECO:0000256" key="9">
    <source>
        <dbReference type="ARBA" id="ARBA00022723"/>
    </source>
</evidence>
<keyword evidence="7" id="KW-0121">Carboxypeptidase</keyword>
<dbReference type="EMBL" id="BARS01050327">
    <property type="protein sequence ID" value="GAG47432.1"/>
    <property type="molecule type" value="Genomic_DNA"/>
</dbReference>
<evidence type="ECO:0000256" key="5">
    <source>
        <dbReference type="ARBA" id="ARBA00014116"/>
    </source>
</evidence>
<evidence type="ECO:0000256" key="14">
    <source>
        <dbReference type="ARBA" id="ARBA00023034"/>
    </source>
</evidence>
<keyword evidence="17" id="KW-0325">Glycoprotein</keyword>
<dbReference type="PANTHER" id="PTHR12053">
    <property type="entry name" value="PROTEASE FAMILY M28 PLASMA GLUTAMATE CARBOXYPEPTIDASE-RELATED"/>
    <property type="match status" value="1"/>
</dbReference>
<dbReference type="GO" id="GO:0004180">
    <property type="term" value="F:carboxypeptidase activity"/>
    <property type="evidence" value="ECO:0007669"/>
    <property type="project" value="UniProtKB-KW"/>
</dbReference>
<feature type="non-terminal residue" evidence="22">
    <location>
        <position position="239"/>
    </location>
</feature>
<comment type="subunit">
    <text evidence="19">Homodimer. The monomeric form is inactive while the homodimer is active.</text>
</comment>
<evidence type="ECO:0000256" key="15">
    <source>
        <dbReference type="ARBA" id="ARBA00023049"/>
    </source>
</evidence>
<dbReference type="GO" id="GO:0046872">
    <property type="term" value="F:metal ion binding"/>
    <property type="evidence" value="ECO:0007669"/>
    <property type="project" value="UniProtKB-KW"/>
</dbReference>
<dbReference type="GO" id="GO:0005764">
    <property type="term" value="C:lysosome"/>
    <property type="evidence" value="ECO:0007669"/>
    <property type="project" value="UniProtKB-SubCell"/>
</dbReference>
<evidence type="ECO:0000256" key="13">
    <source>
        <dbReference type="ARBA" id="ARBA00022833"/>
    </source>
</evidence>
<keyword evidence="8" id="KW-0645">Protease</keyword>
<comment type="subcellular location">
    <subcellularLocation>
        <location evidence="1">Endoplasmic reticulum</location>
    </subcellularLocation>
    <subcellularLocation>
        <location evidence="3">Golgi apparatus</location>
    </subcellularLocation>
    <subcellularLocation>
        <location evidence="2">Lysosome</location>
    </subcellularLocation>
    <subcellularLocation>
        <location evidence="4">Secreted</location>
    </subcellularLocation>
</comment>
<evidence type="ECO:0000256" key="2">
    <source>
        <dbReference type="ARBA" id="ARBA00004371"/>
    </source>
</evidence>
<evidence type="ECO:0000259" key="21">
    <source>
        <dbReference type="Pfam" id="PF04389"/>
    </source>
</evidence>
<dbReference type="AlphaFoldDB" id="X0YK26"/>
<evidence type="ECO:0000256" key="3">
    <source>
        <dbReference type="ARBA" id="ARBA00004555"/>
    </source>
</evidence>
<dbReference type="InterPro" id="IPR007484">
    <property type="entry name" value="Peptidase_M28"/>
</dbReference>
<keyword evidence="16" id="KW-0865">Zymogen</keyword>
<evidence type="ECO:0000256" key="10">
    <source>
        <dbReference type="ARBA" id="ARBA00022729"/>
    </source>
</evidence>
<keyword evidence="13" id="KW-0862">Zinc</keyword>
<evidence type="ECO:0000256" key="16">
    <source>
        <dbReference type="ARBA" id="ARBA00023145"/>
    </source>
</evidence>
<organism evidence="22">
    <name type="scientific">marine sediment metagenome</name>
    <dbReference type="NCBI Taxonomy" id="412755"/>
    <lineage>
        <taxon>unclassified sequences</taxon>
        <taxon>metagenomes</taxon>
        <taxon>ecological metagenomes</taxon>
    </lineage>
</organism>
<proteinExistence type="predicted"/>
<dbReference type="Pfam" id="PF04389">
    <property type="entry name" value="Peptidase_M28"/>
    <property type="match status" value="1"/>
</dbReference>
<dbReference type="GO" id="GO:0005794">
    <property type="term" value="C:Golgi apparatus"/>
    <property type="evidence" value="ECO:0007669"/>
    <property type="project" value="UniProtKB-SubCell"/>
</dbReference>
<comment type="caution">
    <text evidence="22">The sequence shown here is derived from an EMBL/GenBank/DDBJ whole genome shotgun (WGS) entry which is preliminary data.</text>
</comment>
<dbReference type="Gene3D" id="3.50.30.30">
    <property type="match status" value="1"/>
</dbReference>
<keyword evidence="15" id="KW-0482">Metalloprotease</keyword>
<dbReference type="GO" id="GO:0070573">
    <property type="term" value="F:metallodipeptidase activity"/>
    <property type="evidence" value="ECO:0007669"/>
    <property type="project" value="InterPro"/>
</dbReference>
<dbReference type="PANTHER" id="PTHR12053:SF3">
    <property type="entry name" value="CARBOXYPEPTIDASE Q"/>
    <property type="match status" value="1"/>
</dbReference>
<dbReference type="GO" id="GO:0005576">
    <property type="term" value="C:extracellular region"/>
    <property type="evidence" value="ECO:0007669"/>
    <property type="project" value="UniProtKB-SubCell"/>
</dbReference>
<dbReference type="Gene3D" id="3.40.630.10">
    <property type="entry name" value="Zn peptidases"/>
    <property type="match status" value="1"/>
</dbReference>
<evidence type="ECO:0000256" key="11">
    <source>
        <dbReference type="ARBA" id="ARBA00022801"/>
    </source>
</evidence>
<protein>
    <recommendedName>
        <fullName evidence="5">Carboxypeptidase Q</fullName>
    </recommendedName>
    <alternativeName>
        <fullName evidence="20">Plasma glutamate carboxypeptidase</fullName>
    </alternativeName>
</protein>
<dbReference type="GO" id="GO:0006508">
    <property type="term" value="P:proteolysis"/>
    <property type="evidence" value="ECO:0007669"/>
    <property type="project" value="UniProtKB-KW"/>
</dbReference>
<evidence type="ECO:0000256" key="7">
    <source>
        <dbReference type="ARBA" id="ARBA00022645"/>
    </source>
</evidence>
<evidence type="ECO:0000256" key="19">
    <source>
        <dbReference type="ARBA" id="ARBA00025833"/>
    </source>
</evidence>
<feature type="non-terminal residue" evidence="22">
    <location>
        <position position="1"/>
    </location>
</feature>
<evidence type="ECO:0000256" key="1">
    <source>
        <dbReference type="ARBA" id="ARBA00004240"/>
    </source>
</evidence>
<keyword evidence="6" id="KW-0964">Secreted</keyword>
<dbReference type="GO" id="GO:0005783">
    <property type="term" value="C:endoplasmic reticulum"/>
    <property type="evidence" value="ECO:0007669"/>
    <property type="project" value="UniProtKB-SubCell"/>
</dbReference>
<evidence type="ECO:0000256" key="12">
    <source>
        <dbReference type="ARBA" id="ARBA00022824"/>
    </source>
</evidence>
<keyword evidence="10" id="KW-0732">Signal</keyword>
<evidence type="ECO:0000256" key="6">
    <source>
        <dbReference type="ARBA" id="ARBA00022525"/>
    </source>
</evidence>
<keyword evidence="14" id="KW-0333">Golgi apparatus</keyword>
<reference evidence="22" key="1">
    <citation type="journal article" date="2014" name="Front. Microbiol.">
        <title>High frequency of phylogenetically diverse reductive dehalogenase-homologous genes in deep subseafloor sedimentary metagenomes.</title>
        <authorList>
            <person name="Kawai M."/>
            <person name="Futagami T."/>
            <person name="Toyoda A."/>
            <person name="Takaki Y."/>
            <person name="Nishi S."/>
            <person name="Hori S."/>
            <person name="Arai W."/>
            <person name="Tsubouchi T."/>
            <person name="Morono Y."/>
            <person name="Uchiyama I."/>
            <person name="Ito T."/>
            <person name="Fujiyama A."/>
            <person name="Inagaki F."/>
            <person name="Takami H."/>
        </authorList>
    </citation>
    <scope>NUCLEOTIDE SEQUENCE</scope>
    <source>
        <strain evidence="22">Expedition CK06-06</strain>
    </source>
</reference>
<keyword evidence="12" id="KW-0256">Endoplasmic reticulum</keyword>
<dbReference type="InterPro" id="IPR039866">
    <property type="entry name" value="CPQ"/>
</dbReference>
<evidence type="ECO:0000256" key="20">
    <source>
        <dbReference type="ARBA" id="ARBA00033328"/>
    </source>
</evidence>
<name>X0YK26_9ZZZZ</name>
<feature type="domain" description="Peptidase M28" evidence="21">
    <location>
        <begin position="53"/>
        <end position="238"/>
    </location>
</feature>